<keyword evidence="5" id="KW-1185">Reference proteome</keyword>
<dbReference type="Proteomes" id="UP000466794">
    <property type="component" value="Unassembled WGS sequence"/>
</dbReference>
<dbReference type="InterPro" id="IPR000835">
    <property type="entry name" value="HTH_MarR-typ"/>
</dbReference>
<dbReference type="InterPro" id="IPR036388">
    <property type="entry name" value="WH-like_DNA-bd_sf"/>
</dbReference>
<dbReference type="Gene3D" id="3.30.420.40">
    <property type="match status" value="2"/>
</dbReference>
<dbReference type="AlphaFoldDB" id="A0A7K1UN59"/>
<evidence type="ECO:0000313" key="4">
    <source>
        <dbReference type="EMBL" id="MVU75751.1"/>
    </source>
</evidence>
<evidence type="ECO:0000313" key="5">
    <source>
        <dbReference type="Proteomes" id="UP000466794"/>
    </source>
</evidence>
<dbReference type="SUPFAM" id="SSF46785">
    <property type="entry name" value="Winged helix' DNA-binding domain"/>
    <property type="match status" value="1"/>
</dbReference>
<dbReference type="PANTHER" id="PTHR18964:SF149">
    <property type="entry name" value="BIFUNCTIONAL UDP-N-ACETYLGLUCOSAMINE 2-EPIMERASE_N-ACETYLMANNOSAMINE KINASE"/>
    <property type="match status" value="1"/>
</dbReference>
<dbReference type="EMBL" id="WRPP01000001">
    <property type="protein sequence ID" value="MVU75751.1"/>
    <property type="molecule type" value="Genomic_DNA"/>
</dbReference>
<dbReference type="InterPro" id="IPR000600">
    <property type="entry name" value="ROK"/>
</dbReference>
<dbReference type="InterPro" id="IPR036390">
    <property type="entry name" value="WH_DNA-bd_sf"/>
</dbReference>
<organism evidence="4 5">
    <name type="scientific">Nocardia terrae</name>
    <dbReference type="NCBI Taxonomy" id="2675851"/>
    <lineage>
        <taxon>Bacteria</taxon>
        <taxon>Bacillati</taxon>
        <taxon>Actinomycetota</taxon>
        <taxon>Actinomycetes</taxon>
        <taxon>Mycobacteriales</taxon>
        <taxon>Nocardiaceae</taxon>
        <taxon>Nocardia</taxon>
    </lineage>
</organism>
<dbReference type="Gene3D" id="1.10.10.10">
    <property type="entry name" value="Winged helix-like DNA-binding domain superfamily/Winged helix DNA-binding domain"/>
    <property type="match status" value="1"/>
</dbReference>
<evidence type="ECO:0000256" key="2">
    <source>
        <dbReference type="SAM" id="MobiDB-lite"/>
    </source>
</evidence>
<accession>A0A7K1UN59</accession>
<sequence length="482" mass="49288">MPPSDPQLTSRLEIIIRHHSLDPVDSAPPPTDSAAIRRRNLGLVLRHIADHGPCARTEVAAATGLAHGSVTALVTDLTDRGLLREDDALRSGTRGRPGRPLRLAPDRAAVAAIQITSEHLRVAVADLAGETKWHETIPHTLTPGTPEAMAELIADVITRIGDTLSRLSAGHESTSGATAWPLRAASSSGPTASSADAGSSAGGMAWPCGEKVSPGPALARVVVAMAGPVLDDPAQTVVVAPDFGWLGPVRLRDLIAARLSAPPVAIDVVNDANAAALAEFHASSRDSRGLVLIEAGTGIGGGVVLSGRIHTGSHGIAGEPGHIPVAMDGPSCVCGANGCLVCYAGPEAVFEAAGLADLLHRKGLQSAQAELLTRLSRADARATAAIDTAARALSAAILSITALFDPDEVVLGGLLAEWFPWLMPTVESRLSGRRALAPGLALRITPTTLGADAIVLGAVGFARRAILSDPAAVPPLPAAPRA</sequence>
<gene>
    <name evidence="4" type="ORF">GPX89_00655</name>
</gene>
<protein>
    <submittedName>
        <fullName evidence="4">ROK family protein</fullName>
    </submittedName>
</protein>
<reference evidence="4 5" key="1">
    <citation type="submission" date="2019-12" db="EMBL/GenBank/DDBJ databases">
        <title>Nocardia sp. nov. ET3-3 isolated from soil.</title>
        <authorList>
            <person name="Kanchanasin P."/>
            <person name="Tanasupawat S."/>
            <person name="Yuki M."/>
            <person name="Kudo T."/>
        </authorList>
    </citation>
    <scope>NUCLEOTIDE SEQUENCE [LARGE SCALE GENOMIC DNA]</scope>
    <source>
        <strain evidence="4 5">ET3-3</strain>
    </source>
</reference>
<name>A0A7K1UN59_9NOCA</name>
<proteinExistence type="inferred from homology"/>
<feature type="domain" description="HTH marR-type" evidence="3">
    <location>
        <begin position="43"/>
        <end position="86"/>
    </location>
</feature>
<feature type="compositionally biased region" description="Low complexity" evidence="2">
    <location>
        <begin position="184"/>
        <end position="202"/>
    </location>
</feature>
<comment type="similarity">
    <text evidence="1">Belongs to the ROK (NagC/XylR) family.</text>
</comment>
<dbReference type="GO" id="GO:0003700">
    <property type="term" value="F:DNA-binding transcription factor activity"/>
    <property type="evidence" value="ECO:0007669"/>
    <property type="project" value="InterPro"/>
</dbReference>
<dbReference type="InterPro" id="IPR043129">
    <property type="entry name" value="ATPase_NBD"/>
</dbReference>
<feature type="region of interest" description="Disordered" evidence="2">
    <location>
        <begin position="170"/>
        <end position="202"/>
    </location>
</feature>
<dbReference type="Pfam" id="PF12802">
    <property type="entry name" value="MarR_2"/>
    <property type="match status" value="1"/>
</dbReference>
<comment type="caution">
    <text evidence="4">The sequence shown here is derived from an EMBL/GenBank/DDBJ whole genome shotgun (WGS) entry which is preliminary data.</text>
</comment>
<dbReference type="Pfam" id="PF00480">
    <property type="entry name" value="ROK"/>
    <property type="match status" value="1"/>
</dbReference>
<evidence type="ECO:0000259" key="3">
    <source>
        <dbReference type="Pfam" id="PF12802"/>
    </source>
</evidence>
<evidence type="ECO:0000256" key="1">
    <source>
        <dbReference type="ARBA" id="ARBA00006479"/>
    </source>
</evidence>
<dbReference type="PANTHER" id="PTHR18964">
    <property type="entry name" value="ROK (REPRESSOR, ORF, KINASE) FAMILY"/>
    <property type="match status" value="1"/>
</dbReference>
<dbReference type="SUPFAM" id="SSF53067">
    <property type="entry name" value="Actin-like ATPase domain"/>
    <property type="match status" value="2"/>
</dbReference>